<dbReference type="PANTHER" id="PTHR21275:SF1">
    <property type="entry name" value="RWD DOMAIN-CONTAINING PROTEIN 4"/>
    <property type="match status" value="1"/>
</dbReference>
<dbReference type="CDD" id="cd23817">
    <property type="entry name" value="RWD-RWDD4"/>
    <property type="match status" value="1"/>
</dbReference>
<accession>A0A2T7PE38</accession>
<feature type="compositionally biased region" description="Basic and acidic residues" evidence="1">
    <location>
        <begin position="139"/>
        <end position="149"/>
    </location>
</feature>
<dbReference type="Proteomes" id="UP000245119">
    <property type="component" value="Linkage Group LG4"/>
</dbReference>
<reference evidence="3 4" key="1">
    <citation type="submission" date="2018-04" db="EMBL/GenBank/DDBJ databases">
        <title>The genome of golden apple snail Pomacea canaliculata provides insight into stress tolerance and invasive adaptation.</title>
        <authorList>
            <person name="Liu C."/>
            <person name="Liu B."/>
            <person name="Ren Y."/>
            <person name="Zhang Y."/>
            <person name="Wang H."/>
            <person name="Li S."/>
            <person name="Jiang F."/>
            <person name="Yin L."/>
            <person name="Zhang G."/>
            <person name="Qian W."/>
            <person name="Fan W."/>
        </authorList>
    </citation>
    <scope>NUCLEOTIDE SEQUENCE [LARGE SCALE GENOMIC DNA]</scope>
    <source>
        <strain evidence="3">SZHN2017</strain>
        <tissue evidence="3">Muscle</tissue>
    </source>
</reference>
<dbReference type="SMART" id="SM00591">
    <property type="entry name" value="RWD"/>
    <property type="match status" value="1"/>
</dbReference>
<dbReference type="STRING" id="400727.A0A2T7PE38"/>
<dbReference type="PROSITE" id="PS50908">
    <property type="entry name" value="RWD"/>
    <property type="match status" value="1"/>
</dbReference>
<dbReference type="InterPro" id="IPR042770">
    <property type="entry name" value="RWDD4"/>
</dbReference>
<feature type="region of interest" description="Disordered" evidence="1">
    <location>
        <begin position="127"/>
        <end position="167"/>
    </location>
</feature>
<dbReference type="OrthoDB" id="10045773at2759"/>
<dbReference type="EMBL" id="PZQS01000004">
    <property type="protein sequence ID" value="PVD31678.1"/>
    <property type="molecule type" value="Genomic_DNA"/>
</dbReference>
<gene>
    <name evidence="3" type="ORF">C0Q70_07096</name>
</gene>
<organism evidence="3 4">
    <name type="scientific">Pomacea canaliculata</name>
    <name type="common">Golden apple snail</name>
    <dbReference type="NCBI Taxonomy" id="400727"/>
    <lineage>
        <taxon>Eukaryota</taxon>
        <taxon>Metazoa</taxon>
        <taxon>Spiralia</taxon>
        <taxon>Lophotrochozoa</taxon>
        <taxon>Mollusca</taxon>
        <taxon>Gastropoda</taxon>
        <taxon>Caenogastropoda</taxon>
        <taxon>Architaenioglossa</taxon>
        <taxon>Ampullarioidea</taxon>
        <taxon>Ampullariidae</taxon>
        <taxon>Pomacea</taxon>
    </lineage>
</organism>
<comment type="caution">
    <text evidence="3">The sequence shown here is derived from an EMBL/GenBank/DDBJ whole genome shotgun (WGS) entry which is preliminary data.</text>
</comment>
<sequence length="190" mass="21617">MACQEQQKEELEVLQSIYDGDVNFKQTSETTFQYKFGEDGSHQSFLVELQWSDNYPEEPAAINLDLFYNKHIVDSVKEAIKCGLEEQMADLCGMPMTFTLFEWIKDNLNTLLTNQPDVPLTQVSSEVSLENGANGDQPAAKKEKKEHLSKQQKRRMLDKFGANTGERPRGWDWVDVIKHLSQTGGKPDDG</sequence>
<evidence type="ECO:0000256" key="1">
    <source>
        <dbReference type="SAM" id="MobiDB-lite"/>
    </source>
</evidence>
<proteinExistence type="predicted"/>
<dbReference type="AlphaFoldDB" id="A0A2T7PE38"/>
<evidence type="ECO:0000313" key="4">
    <source>
        <dbReference type="Proteomes" id="UP000245119"/>
    </source>
</evidence>
<dbReference type="InterPro" id="IPR016135">
    <property type="entry name" value="UBQ-conjugating_enzyme/RWD"/>
</dbReference>
<name>A0A2T7PE38_POMCA</name>
<dbReference type="SUPFAM" id="SSF54495">
    <property type="entry name" value="UBC-like"/>
    <property type="match status" value="1"/>
</dbReference>
<dbReference type="OMA" id="CGMTYTL"/>
<dbReference type="Gene3D" id="3.10.110.10">
    <property type="entry name" value="Ubiquitin Conjugating Enzyme"/>
    <property type="match status" value="1"/>
</dbReference>
<dbReference type="InterPro" id="IPR006575">
    <property type="entry name" value="RWD_dom"/>
</dbReference>
<dbReference type="Pfam" id="PF05773">
    <property type="entry name" value="RWD"/>
    <property type="match status" value="1"/>
</dbReference>
<dbReference type="PANTHER" id="PTHR21275">
    <property type="entry name" value="RWD DOMAIN-CONTAINING PROTEIN 4"/>
    <property type="match status" value="1"/>
</dbReference>
<feature type="domain" description="RWD" evidence="2">
    <location>
        <begin position="9"/>
        <end position="111"/>
    </location>
</feature>
<evidence type="ECO:0000259" key="2">
    <source>
        <dbReference type="PROSITE" id="PS50908"/>
    </source>
</evidence>
<protein>
    <recommendedName>
        <fullName evidence="2">RWD domain-containing protein</fullName>
    </recommendedName>
</protein>
<keyword evidence="4" id="KW-1185">Reference proteome</keyword>
<evidence type="ECO:0000313" key="3">
    <source>
        <dbReference type="EMBL" id="PVD31678.1"/>
    </source>
</evidence>